<evidence type="ECO:0000313" key="2">
    <source>
        <dbReference type="Proteomes" id="UP000190023"/>
    </source>
</evidence>
<dbReference type="Gene3D" id="1.20.120.330">
    <property type="entry name" value="Nucleotidyltransferases domain 2"/>
    <property type="match status" value="1"/>
</dbReference>
<keyword evidence="1" id="KW-0808">Transferase</keyword>
<dbReference type="InterPro" id="IPR010235">
    <property type="entry name" value="HepT"/>
</dbReference>
<name>A0A1T0AWD1_9PAST</name>
<dbReference type="Pfam" id="PF08780">
    <property type="entry name" value="NTase_sub_bind"/>
    <property type="match status" value="1"/>
</dbReference>
<evidence type="ECO:0000313" key="1">
    <source>
        <dbReference type="EMBL" id="OOS01316.1"/>
    </source>
</evidence>
<comment type="caution">
    <text evidence="1">The sequence shown here is derived from an EMBL/GenBank/DDBJ whole genome shotgun (WGS) entry which is preliminary data.</text>
</comment>
<organism evidence="1 2">
    <name type="scientific">[Haemophilus] felis</name>
    <dbReference type="NCBI Taxonomy" id="123822"/>
    <lineage>
        <taxon>Bacteria</taxon>
        <taxon>Pseudomonadati</taxon>
        <taxon>Pseudomonadota</taxon>
        <taxon>Gammaproteobacteria</taxon>
        <taxon>Pasteurellales</taxon>
        <taxon>Pasteurellaceae</taxon>
    </lineage>
</organism>
<gene>
    <name evidence="1" type="ORF">B0188_09865</name>
</gene>
<dbReference type="NCBIfam" id="TIGR01987">
    <property type="entry name" value="HI0074"/>
    <property type="match status" value="1"/>
</dbReference>
<protein>
    <submittedName>
        <fullName evidence="1">Nucleotidyltransferase</fullName>
    </submittedName>
</protein>
<proteinExistence type="predicted"/>
<sequence length="138" mass="16247">MDADIRWRQRFEKYKNALSHLENAITEYANTDIDIIKEGIVQRFEFTHELAWKVMQDMLKSQGATNVFGSKSATRIAFNYGLITDGEVWLDMIESRNITVHTYDAEILHAQFNKIVQDYLPRFLQFAQRIEGLWQTLD</sequence>
<dbReference type="Proteomes" id="UP000190023">
    <property type="component" value="Unassembled WGS sequence"/>
</dbReference>
<keyword evidence="2" id="KW-1185">Reference proteome</keyword>
<dbReference type="EMBL" id="MUYB01000047">
    <property type="protein sequence ID" value="OOS01316.1"/>
    <property type="molecule type" value="Genomic_DNA"/>
</dbReference>
<accession>A0A1T0AWD1</accession>
<dbReference type="STRING" id="123822.B0188_09865"/>
<dbReference type="AlphaFoldDB" id="A0A1T0AWD1"/>
<reference evidence="1 2" key="1">
    <citation type="submission" date="2017-02" db="EMBL/GenBank/DDBJ databases">
        <title>Draft genome sequence of Haemophilus felis CCUG 31170 type strain.</title>
        <authorList>
            <person name="Engstrom-Jakobsson H."/>
            <person name="Salva-Serra F."/>
            <person name="Thorell K."/>
            <person name="Gonzales-Siles L."/>
            <person name="Karlsson R."/>
            <person name="Boulund F."/>
            <person name="Engstrand L."/>
            <person name="Kristiansson E."/>
            <person name="Moore E."/>
        </authorList>
    </citation>
    <scope>NUCLEOTIDE SEQUENCE [LARGE SCALE GENOMIC DNA]</scope>
    <source>
        <strain evidence="1 2">CCUG 31170</strain>
    </source>
</reference>
<dbReference type="SUPFAM" id="SSF81593">
    <property type="entry name" value="Nucleotidyltransferase substrate binding subunit/domain"/>
    <property type="match status" value="1"/>
</dbReference>
<dbReference type="OrthoDB" id="9810452at2"/>
<dbReference type="GO" id="GO:0016740">
    <property type="term" value="F:transferase activity"/>
    <property type="evidence" value="ECO:0007669"/>
    <property type="project" value="UniProtKB-KW"/>
</dbReference>